<proteinExistence type="predicted"/>
<dbReference type="InterPro" id="IPR036388">
    <property type="entry name" value="WH-like_DNA-bd_sf"/>
</dbReference>
<comment type="caution">
    <text evidence="1">The sequence shown here is derived from an EMBL/GenBank/DDBJ whole genome shotgun (WGS) entry which is preliminary data.</text>
</comment>
<name>A0A2W2EUT8_9ACTN</name>
<dbReference type="Proteomes" id="UP000249304">
    <property type="component" value="Unassembled WGS sequence"/>
</dbReference>
<dbReference type="Gene3D" id="1.10.10.10">
    <property type="entry name" value="Winged helix-like DNA-binding domain superfamily/Winged helix DNA-binding domain"/>
    <property type="match status" value="1"/>
</dbReference>
<dbReference type="RefSeq" id="WP_111178602.1">
    <property type="nucleotide sequence ID" value="NZ_POUD01000030.1"/>
</dbReference>
<dbReference type="CDD" id="cd00090">
    <property type="entry name" value="HTH_ARSR"/>
    <property type="match status" value="1"/>
</dbReference>
<protein>
    <submittedName>
        <fullName evidence="1">ArsR family transcriptional regulator</fullName>
    </submittedName>
</protein>
<accession>A0A2W2EUT8</accession>
<evidence type="ECO:0000313" key="2">
    <source>
        <dbReference type="Proteomes" id="UP000249304"/>
    </source>
</evidence>
<dbReference type="InterPro" id="IPR011991">
    <property type="entry name" value="ArsR-like_HTH"/>
</dbReference>
<dbReference type="EMBL" id="POUD01000030">
    <property type="protein sequence ID" value="PZG20085.1"/>
    <property type="molecule type" value="Genomic_DNA"/>
</dbReference>
<dbReference type="PANTHER" id="PTHR43132">
    <property type="entry name" value="ARSENICAL RESISTANCE OPERON REPRESSOR ARSR-RELATED"/>
    <property type="match status" value="1"/>
</dbReference>
<dbReference type="SUPFAM" id="SSF46785">
    <property type="entry name" value="Winged helix' DNA-binding domain"/>
    <property type="match status" value="1"/>
</dbReference>
<evidence type="ECO:0000313" key="1">
    <source>
        <dbReference type="EMBL" id="PZG20085.1"/>
    </source>
</evidence>
<dbReference type="InterPro" id="IPR036390">
    <property type="entry name" value="WH_DNA-bd_sf"/>
</dbReference>
<dbReference type="InterPro" id="IPR051011">
    <property type="entry name" value="Metal_resp_trans_reg"/>
</dbReference>
<gene>
    <name evidence="1" type="ORF">C1J01_10425</name>
</gene>
<dbReference type="Pfam" id="PF12840">
    <property type="entry name" value="HTH_20"/>
    <property type="match status" value="1"/>
</dbReference>
<dbReference type="PANTHER" id="PTHR43132:SF8">
    <property type="entry name" value="HTH-TYPE TRANSCRIPTIONAL REGULATOR KMTR"/>
    <property type="match status" value="1"/>
</dbReference>
<sequence>MGTLRVHFTADDLARTTVAATVDPMWEILLSRFRLNDLDKAPAYQPWMRRLRSDPVQRANMRTGARLLTTLAPMGPYFPDFLTPAAARNGLEAGLEAIRSTPRHQLRSELQRLAQHVSLPGWVRSLADGEVAALTQLTDALRAYHQAAIAAHDDLIQPAVNVDRAKHVTRFLDIGVEGLLTSMCSTMRWRPPVLEVDYDIDQELHLGGQGLLLVPSFFCRRVPISLADPLLPPVLVYPINPSWEIYATEKSSRRPLETLIGSTRAAVLRAVGTGLTTTQLSRRLKISPASASRHAAVLREAGLITTVRYGAAVVHSRTALGTSLHEGCSSSDRPPAHQE</sequence>
<organism evidence="1 2">
    <name type="scientific">Nonomuraea aridisoli</name>
    <dbReference type="NCBI Taxonomy" id="2070368"/>
    <lineage>
        <taxon>Bacteria</taxon>
        <taxon>Bacillati</taxon>
        <taxon>Actinomycetota</taxon>
        <taxon>Actinomycetes</taxon>
        <taxon>Streptosporangiales</taxon>
        <taxon>Streptosporangiaceae</taxon>
        <taxon>Nonomuraea</taxon>
    </lineage>
</organism>
<dbReference type="OrthoDB" id="3808065at2"/>
<reference evidence="1 2" key="1">
    <citation type="submission" date="2018-01" db="EMBL/GenBank/DDBJ databases">
        <title>Draft genome sequence of Nonomuraea sp. KC333.</title>
        <authorList>
            <person name="Sahin N."/>
            <person name="Saygin H."/>
            <person name="Ay H."/>
        </authorList>
    </citation>
    <scope>NUCLEOTIDE SEQUENCE [LARGE SCALE GENOMIC DNA]</scope>
    <source>
        <strain evidence="1 2">KC333</strain>
    </source>
</reference>
<keyword evidence="2" id="KW-1185">Reference proteome</keyword>
<dbReference type="AlphaFoldDB" id="A0A2W2EUT8"/>